<keyword evidence="1" id="KW-0812">Transmembrane</keyword>
<protein>
    <submittedName>
        <fullName evidence="2">Uncharacterized protein</fullName>
    </submittedName>
</protein>
<keyword evidence="1" id="KW-0472">Membrane</keyword>
<reference evidence="2 3" key="1">
    <citation type="journal article" date="2015" name="Nature">
        <title>rRNA introns, odd ribosomes, and small enigmatic genomes across a large radiation of phyla.</title>
        <authorList>
            <person name="Brown C.T."/>
            <person name="Hug L.A."/>
            <person name="Thomas B.C."/>
            <person name="Sharon I."/>
            <person name="Castelle C.J."/>
            <person name="Singh A."/>
            <person name="Wilkins M.J."/>
            <person name="Williams K.H."/>
            <person name="Banfield J.F."/>
        </authorList>
    </citation>
    <scope>NUCLEOTIDE SEQUENCE [LARGE SCALE GENOMIC DNA]</scope>
</reference>
<evidence type="ECO:0000313" key="2">
    <source>
        <dbReference type="EMBL" id="KKS84918.1"/>
    </source>
</evidence>
<organism evidence="2 3">
    <name type="scientific">Candidatus Gottesmanbacteria bacterium GW2011_GWA1_43_11</name>
    <dbReference type="NCBI Taxonomy" id="1618436"/>
    <lineage>
        <taxon>Bacteria</taxon>
        <taxon>Candidatus Gottesmaniibacteriota</taxon>
    </lineage>
</organism>
<comment type="caution">
    <text evidence="2">The sequence shown here is derived from an EMBL/GenBank/DDBJ whole genome shotgun (WGS) entry which is preliminary data.</text>
</comment>
<evidence type="ECO:0000256" key="1">
    <source>
        <dbReference type="SAM" id="Phobius"/>
    </source>
</evidence>
<dbReference type="AlphaFoldDB" id="A0A0G1FDH8"/>
<dbReference type="EMBL" id="LCFB01000012">
    <property type="protein sequence ID" value="KKS84918.1"/>
    <property type="molecule type" value="Genomic_DNA"/>
</dbReference>
<proteinExistence type="predicted"/>
<accession>A0A0G1FDH8</accession>
<sequence length="34" mass="3840">MISLQPIEIAYLTAIIFALVMLALAWYTRSIKGK</sequence>
<name>A0A0G1FDH8_9BACT</name>
<gene>
    <name evidence="2" type="ORF">UV59_C0012G0011</name>
</gene>
<keyword evidence="1" id="KW-1133">Transmembrane helix</keyword>
<evidence type="ECO:0000313" key="3">
    <source>
        <dbReference type="Proteomes" id="UP000034543"/>
    </source>
</evidence>
<dbReference type="Proteomes" id="UP000034543">
    <property type="component" value="Unassembled WGS sequence"/>
</dbReference>
<feature type="transmembrane region" description="Helical" evidence="1">
    <location>
        <begin position="6"/>
        <end position="27"/>
    </location>
</feature>